<name>A0A934VXR2_9BACT</name>
<dbReference type="AlphaFoldDB" id="A0A934VXR2"/>
<accession>A0A934VXR2</accession>
<proteinExistence type="predicted"/>
<keyword evidence="3" id="KW-1185">Reference proteome</keyword>
<sequence>MTPPSQCDLILEALQNADGEWVSMPTLAAASRSLNIHSRIANLRDRGFQIENRTEQENRAVHSFYRLITPATPSNATP</sequence>
<gene>
    <name evidence="2" type="ORF">JIN85_17010</name>
</gene>
<comment type="caution">
    <text evidence="2">The sequence shown here is derived from an EMBL/GenBank/DDBJ whole genome shotgun (WGS) entry which is preliminary data.</text>
</comment>
<feature type="domain" description="Winged helix-turn-helix" evidence="1">
    <location>
        <begin position="5"/>
        <end position="61"/>
    </location>
</feature>
<dbReference type="EMBL" id="JAENIJ010000035">
    <property type="protein sequence ID" value="MBK1884123.1"/>
    <property type="molecule type" value="Genomic_DNA"/>
</dbReference>
<dbReference type="InterPro" id="IPR055245">
    <property type="entry name" value="HTH_proteobacteria"/>
</dbReference>
<evidence type="ECO:0000313" key="2">
    <source>
        <dbReference type="EMBL" id="MBK1884123.1"/>
    </source>
</evidence>
<evidence type="ECO:0000259" key="1">
    <source>
        <dbReference type="Pfam" id="PF14090"/>
    </source>
</evidence>
<reference evidence="2" key="1">
    <citation type="submission" date="2021-01" db="EMBL/GenBank/DDBJ databases">
        <title>Modified the classification status of verrucomicrobia.</title>
        <authorList>
            <person name="Feng X."/>
        </authorList>
    </citation>
    <scope>NUCLEOTIDE SEQUENCE</scope>
    <source>
        <strain evidence="2">KCTC 22041</strain>
    </source>
</reference>
<organism evidence="2 3">
    <name type="scientific">Luteolibacter pohnpeiensis</name>
    <dbReference type="NCBI Taxonomy" id="454153"/>
    <lineage>
        <taxon>Bacteria</taxon>
        <taxon>Pseudomonadati</taxon>
        <taxon>Verrucomicrobiota</taxon>
        <taxon>Verrucomicrobiia</taxon>
        <taxon>Verrucomicrobiales</taxon>
        <taxon>Verrucomicrobiaceae</taxon>
        <taxon>Luteolibacter</taxon>
    </lineage>
</organism>
<protein>
    <recommendedName>
        <fullName evidence="1">Winged helix-turn-helix domain-containing protein</fullName>
    </recommendedName>
</protein>
<dbReference type="RefSeq" id="WP_200273017.1">
    <property type="nucleotide sequence ID" value="NZ_JAENIJ010000035.1"/>
</dbReference>
<dbReference type="Proteomes" id="UP000603141">
    <property type="component" value="Unassembled WGS sequence"/>
</dbReference>
<dbReference type="Pfam" id="PF14090">
    <property type="entry name" value="HTH_39"/>
    <property type="match status" value="1"/>
</dbReference>
<evidence type="ECO:0000313" key="3">
    <source>
        <dbReference type="Proteomes" id="UP000603141"/>
    </source>
</evidence>